<organism evidence="1 2">
    <name type="scientific">Gymnopus androsaceus JB14</name>
    <dbReference type="NCBI Taxonomy" id="1447944"/>
    <lineage>
        <taxon>Eukaryota</taxon>
        <taxon>Fungi</taxon>
        <taxon>Dikarya</taxon>
        <taxon>Basidiomycota</taxon>
        <taxon>Agaricomycotina</taxon>
        <taxon>Agaricomycetes</taxon>
        <taxon>Agaricomycetidae</taxon>
        <taxon>Agaricales</taxon>
        <taxon>Marasmiineae</taxon>
        <taxon>Omphalotaceae</taxon>
        <taxon>Gymnopus</taxon>
    </lineage>
</organism>
<dbReference type="Proteomes" id="UP000799118">
    <property type="component" value="Unassembled WGS sequence"/>
</dbReference>
<dbReference type="EMBL" id="ML769560">
    <property type="protein sequence ID" value="KAE9393959.1"/>
    <property type="molecule type" value="Genomic_DNA"/>
</dbReference>
<evidence type="ECO:0000313" key="2">
    <source>
        <dbReference type="Proteomes" id="UP000799118"/>
    </source>
</evidence>
<accession>A0A6A4H6W0</accession>
<gene>
    <name evidence="1" type="ORF">BT96DRAFT_772319</name>
</gene>
<sequence length="84" mass="9679">ETDDNDGFVDVLNEMTALERDEWEAGIVPLRMALKKARHVSFKIINSPTLLLPRWHEITAGTSYKNRTLPRDVATCWNSTYDML</sequence>
<dbReference type="AlphaFoldDB" id="A0A6A4H6W0"/>
<proteinExistence type="predicted"/>
<evidence type="ECO:0000313" key="1">
    <source>
        <dbReference type="EMBL" id="KAE9393959.1"/>
    </source>
</evidence>
<feature type="non-terminal residue" evidence="1">
    <location>
        <position position="1"/>
    </location>
</feature>
<feature type="non-terminal residue" evidence="1">
    <location>
        <position position="84"/>
    </location>
</feature>
<protein>
    <submittedName>
        <fullName evidence="1">Uncharacterized protein</fullName>
    </submittedName>
</protein>
<dbReference type="OrthoDB" id="3252425at2759"/>
<name>A0A6A4H6W0_9AGAR</name>
<reference evidence="1" key="1">
    <citation type="journal article" date="2019" name="Environ. Microbiol.">
        <title>Fungal ecological strategies reflected in gene transcription - a case study of two litter decomposers.</title>
        <authorList>
            <person name="Barbi F."/>
            <person name="Kohler A."/>
            <person name="Barry K."/>
            <person name="Baskaran P."/>
            <person name="Daum C."/>
            <person name="Fauchery L."/>
            <person name="Ihrmark K."/>
            <person name="Kuo A."/>
            <person name="LaButti K."/>
            <person name="Lipzen A."/>
            <person name="Morin E."/>
            <person name="Grigoriev I.V."/>
            <person name="Henrissat B."/>
            <person name="Lindahl B."/>
            <person name="Martin F."/>
        </authorList>
    </citation>
    <scope>NUCLEOTIDE SEQUENCE</scope>
    <source>
        <strain evidence="1">JB14</strain>
    </source>
</reference>
<keyword evidence="2" id="KW-1185">Reference proteome</keyword>